<evidence type="ECO:0000313" key="4">
    <source>
        <dbReference type="EMBL" id="CUH71026.1"/>
    </source>
</evidence>
<keyword evidence="1" id="KW-1133">Transmembrane helix</keyword>
<evidence type="ECO:0000313" key="3">
    <source>
        <dbReference type="EMBL" id="CUH67172.1"/>
    </source>
</evidence>
<gene>
    <name evidence="3" type="ORF">TL5118_02080</name>
    <name evidence="4" type="ORF">TL5120_00806</name>
</gene>
<feature type="transmembrane region" description="Helical" evidence="1">
    <location>
        <begin position="119"/>
        <end position="136"/>
    </location>
</feature>
<protein>
    <submittedName>
        <fullName evidence="4">HupE / UreJ protein</fullName>
    </submittedName>
</protein>
<dbReference type="EMBL" id="CYSB01000028">
    <property type="protein sequence ID" value="CUH67172.1"/>
    <property type="molecule type" value="Genomic_DNA"/>
</dbReference>
<dbReference type="Proteomes" id="UP000051887">
    <property type="component" value="Unassembled WGS sequence"/>
</dbReference>
<dbReference type="Proteomes" id="UP000051086">
    <property type="component" value="Unassembled WGS sequence"/>
</dbReference>
<reference evidence="4 6" key="2">
    <citation type="submission" date="2015-09" db="EMBL/GenBank/DDBJ databases">
        <authorList>
            <consortium name="Swine Surveillance"/>
        </authorList>
    </citation>
    <scope>NUCLEOTIDE SEQUENCE [LARGE SCALE GENOMIC DNA]</scope>
    <source>
        <strain evidence="4 6">5120</strain>
    </source>
</reference>
<feature type="signal peptide" evidence="2">
    <location>
        <begin position="1"/>
        <end position="25"/>
    </location>
</feature>
<feature type="transmembrane region" description="Helical" evidence="1">
    <location>
        <begin position="176"/>
        <end position="192"/>
    </location>
</feature>
<evidence type="ECO:0000313" key="6">
    <source>
        <dbReference type="Proteomes" id="UP000051887"/>
    </source>
</evidence>
<evidence type="ECO:0000256" key="1">
    <source>
        <dbReference type="SAM" id="Phobius"/>
    </source>
</evidence>
<dbReference type="EMBL" id="CYSC01000016">
    <property type="protein sequence ID" value="CUH71026.1"/>
    <property type="molecule type" value="Genomic_DNA"/>
</dbReference>
<dbReference type="InterPro" id="IPR007038">
    <property type="entry name" value="HupE_UreJ"/>
</dbReference>
<dbReference type="RefSeq" id="WP_058242349.1">
    <property type="nucleotide sequence ID" value="NZ_CYSB01000028.1"/>
</dbReference>
<accession>A0A0P1FQP9</accession>
<name>A0A0P1FQP9_9RHOB</name>
<dbReference type="Pfam" id="PF04955">
    <property type="entry name" value="HupE_UreJ"/>
    <property type="match status" value="1"/>
</dbReference>
<sequence length="193" mass="19671">MRYLTRLTGLPMAGAIATFASPALAHMDPAEHGSMLAGFSHPLFGLDHILAMIVVGLWAAQIGGRAIWSVPLGFVAAMLVGFLLSLAGVPLPAVEPMILASSVVLGLLVALALRPAAHWAILTVAGFALFHGHAHGTELGAAEALPYGAGFLLATIVLHGFGTLIGALLQRQDLPLRILGGGTAIAGLILAVG</sequence>
<keyword evidence="1" id="KW-0472">Membrane</keyword>
<feature type="transmembrane region" description="Helical" evidence="1">
    <location>
        <begin position="41"/>
        <end position="60"/>
    </location>
</feature>
<evidence type="ECO:0000313" key="5">
    <source>
        <dbReference type="Proteomes" id="UP000051086"/>
    </source>
</evidence>
<dbReference type="PIRSF" id="PIRSF016919">
    <property type="entry name" value="HupE_UreJ"/>
    <property type="match status" value="1"/>
</dbReference>
<feature type="transmembrane region" description="Helical" evidence="1">
    <location>
        <begin position="67"/>
        <end position="87"/>
    </location>
</feature>
<evidence type="ECO:0000256" key="2">
    <source>
        <dbReference type="SAM" id="SignalP"/>
    </source>
</evidence>
<keyword evidence="2" id="KW-0732">Signal</keyword>
<dbReference type="OrthoDB" id="9808192at2"/>
<keyword evidence="1" id="KW-0812">Transmembrane</keyword>
<feature type="transmembrane region" description="Helical" evidence="1">
    <location>
        <begin position="93"/>
        <end position="112"/>
    </location>
</feature>
<reference evidence="3 5" key="1">
    <citation type="submission" date="2015-09" db="EMBL/GenBank/DDBJ databases">
        <authorList>
            <person name="Rodrigo-Torres L."/>
            <person name="Arahal D.R."/>
        </authorList>
    </citation>
    <scope>NUCLEOTIDE SEQUENCE [LARGE SCALE GENOMIC DNA]</scope>
    <source>
        <strain evidence="3 5">CECT 5118</strain>
    </source>
</reference>
<keyword evidence="5" id="KW-1185">Reference proteome</keyword>
<feature type="chain" id="PRO_5009792501" evidence="2">
    <location>
        <begin position="26"/>
        <end position="193"/>
    </location>
</feature>
<proteinExistence type="predicted"/>
<feature type="transmembrane region" description="Helical" evidence="1">
    <location>
        <begin position="148"/>
        <end position="169"/>
    </location>
</feature>
<organism evidence="4 6">
    <name type="scientific">Thalassovita autumnalis</name>
    <dbReference type="NCBI Taxonomy" id="2072972"/>
    <lineage>
        <taxon>Bacteria</taxon>
        <taxon>Pseudomonadati</taxon>
        <taxon>Pseudomonadota</taxon>
        <taxon>Alphaproteobacteria</taxon>
        <taxon>Rhodobacterales</taxon>
        <taxon>Roseobacteraceae</taxon>
        <taxon>Thalassovita</taxon>
    </lineage>
</organism>
<dbReference type="AlphaFoldDB" id="A0A0P1FQP9"/>